<keyword evidence="1" id="KW-0472">Membrane</keyword>
<feature type="transmembrane region" description="Helical" evidence="1">
    <location>
        <begin position="12"/>
        <end position="33"/>
    </location>
</feature>
<proteinExistence type="predicted"/>
<evidence type="ECO:0000313" key="2">
    <source>
        <dbReference type="EMBL" id="MFC4987927.1"/>
    </source>
</evidence>
<reference evidence="2 3" key="1">
    <citation type="journal article" date="2019" name="Int. J. Syst. Evol. Microbiol.">
        <title>The Global Catalogue of Microorganisms (GCM) 10K type strain sequencing project: providing services to taxonomists for standard genome sequencing and annotation.</title>
        <authorList>
            <consortium name="The Broad Institute Genomics Platform"/>
            <consortium name="The Broad Institute Genome Sequencing Center for Infectious Disease"/>
            <person name="Wu L."/>
            <person name="Ma J."/>
        </authorList>
    </citation>
    <scope>NUCLEOTIDE SEQUENCE [LARGE SCALE GENOMIC DNA]</scope>
    <source>
        <strain evidence="2 3">CGMCC 1.15824</strain>
    </source>
</reference>
<protein>
    <submittedName>
        <fullName evidence="2">Uncharacterized protein</fullName>
    </submittedName>
</protein>
<evidence type="ECO:0000313" key="3">
    <source>
        <dbReference type="Proteomes" id="UP001595925"/>
    </source>
</evidence>
<accession>A0ABD5QDZ8</accession>
<name>A0ABD5QDZ8_9EURY</name>
<dbReference type="RefSeq" id="WP_114578576.1">
    <property type="nucleotide sequence ID" value="NZ_JAIVEF010000020.1"/>
</dbReference>
<sequence length="77" mass="8246">MSQEPDLPVKPVDLLVLVVVSVLGGALIASWAMEPRLTPNFVVAISSGTVMLAFFLFIPVMGVRTFLEERKGGNEGS</sequence>
<dbReference type="Proteomes" id="UP001595925">
    <property type="component" value="Unassembled WGS sequence"/>
</dbReference>
<evidence type="ECO:0000256" key="1">
    <source>
        <dbReference type="SAM" id="Phobius"/>
    </source>
</evidence>
<feature type="transmembrane region" description="Helical" evidence="1">
    <location>
        <begin position="39"/>
        <end position="61"/>
    </location>
</feature>
<keyword evidence="3" id="KW-1185">Reference proteome</keyword>
<gene>
    <name evidence="2" type="ORF">ACFPFO_09215</name>
</gene>
<comment type="caution">
    <text evidence="2">The sequence shown here is derived from an EMBL/GenBank/DDBJ whole genome shotgun (WGS) entry which is preliminary data.</text>
</comment>
<organism evidence="2 3">
    <name type="scientific">Saliphagus infecundisoli</name>
    <dbReference type="NCBI Taxonomy" id="1849069"/>
    <lineage>
        <taxon>Archaea</taxon>
        <taxon>Methanobacteriati</taxon>
        <taxon>Methanobacteriota</taxon>
        <taxon>Stenosarchaea group</taxon>
        <taxon>Halobacteria</taxon>
        <taxon>Halobacteriales</taxon>
        <taxon>Natrialbaceae</taxon>
        <taxon>Saliphagus</taxon>
    </lineage>
</organism>
<dbReference type="AlphaFoldDB" id="A0ABD5QDZ8"/>
<keyword evidence="1" id="KW-0812">Transmembrane</keyword>
<keyword evidence="1" id="KW-1133">Transmembrane helix</keyword>
<dbReference type="EMBL" id="JBHSJG010000035">
    <property type="protein sequence ID" value="MFC4987927.1"/>
    <property type="molecule type" value="Genomic_DNA"/>
</dbReference>